<comment type="caution">
    <text evidence="3">The sequence shown here is derived from an EMBL/GenBank/DDBJ whole genome shotgun (WGS) entry which is preliminary data.</text>
</comment>
<comment type="similarity">
    <text evidence="1">Belongs to the short-chain dehydrogenases/reductases (SDR) family.</text>
</comment>
<keyword evidence="2 3" id="KW-0560">Oxidoreductase</keyword>
<evidence type="ECO:0000313" key="3">
    <source>
        <dbReference type="EMBL" id="MBR0657224.1"/>
    </source>
</evidence>
<dbReference type="PANTHER" id="PTHR24321:SF15">
    <property type="entry name" value="OXIDOREDUCTASE UCPA"/>
    <property type="match status" value="1"/>
</dbReference>
<dbReference type="RefSeq" id="WP_211876088.1">
    <property type="nucleotide sequence ID" value="NZ_JAAEDH010000028.1"/>
</dbReference>
<organism evidence="3 4">
    <name type="scientific">Plastoroseomonas arctica</name>
    <dbReference type="NCBI Taxonomy" id="1509237"/>
    <lineage>
        <taxon>Bacteria</taxon>
        <taxon>Pseudomonadati</taxon>
        <taxon>Pseudomonadota</taxon>
        <taxon>Alphaproteobacteria</taxon>
        <taxon>Acetobacterales</taxon>
        <taxon>Acetobacteraceae</taxon>
        <taxon>Plastoroseomonas</taxon>
    </lineage>
</organism>
<name>A0AAF1KPA0_9PROT</name>
<dbReference type="Gene3D" id="3.40.50.720">
    <property type="entry name" value="NAD(P)-binding Rossmann-like Domain"/>
    <property type="match status" value="1"/>
</dbReference>
<gene>
    <name evidence="3" type="ORF">GXW79_19265</name>
</gene>
<dbReference type="PANTHER" id="PTHR24321">
    <property type="entry name" value="DEHYDROGENASES, SHORT CHAIN"/>
    <property type="match status" value="1"/>
</dbReference>
<dbReference type="InterPro" id="IPR036291">
    <property type="entry name" value="NAD(P)-bd_dom_sf"/>
</dbReference>
<dbReference type="AlphaFoldDB" id="A0AAF1KPA0"/>
<dbReference type="PROSITE" id="PS00061">
    <property type="entry name" value="ADH_SHORT"/>
    <property type="match status" value="1"/>
</dbReference>
<reference evidence="3" key="1">
    <citation type="submission" date="2020-01" db="EMBL/GenBank/DDBJ databases">
        <authorList>
            <person name="Rat A."/>
        </authorList>
    </citation>
    <scope>NUCLEOTIDE SEQUENCE</scope>
    <source>
        <strain evidence="3">LMG 28251</strain>
    </source>
</reference>
<sequence length="273" mass="27964">MDSISLAGQVAIVTGAGSRTEGVGNGRATAIILARRGARVLLMDVEADWMRATAQAIAAEGGTSASIAGDVTRAADCQAAVERALAEWGRLDILINNVGISGPPGNAVDVDPEAWDHAMRVNVASVMLMSKYAIPAMRVQGAGNIVNLSSIAGLQGGHKGLLYATTKGAIVQMTRAMAAHHGPEGIRVNCVAPGYVFTPMVAVRGVDEAGRRARAEATLLKTEGTAWDVAEAIAWLVSPAARWITGQTIPVDAGTSAGQTSLASPAPLPAKPA</sequence>
<dbReference type="EC" id="1.1.1.47" evidence="3"/>
<dbReference type="InterPro" id="IPR002347">
    <property type="entry name" value="SDR_fam"/>
</dbReference>
<evidence type="ECO:0000256" key="1">
    <source>
        <dbReference type="ARBA" id="ARBA00006484"/>
    </source>
</evidence>
<dbReference type="InterPro" id="IPR020904">
    <property type="entry name" value="Sc_DH/Rdtase_CS"/>
</dbReference>
<dbReference type="CDD" id="cd05233">
    <property type="entry name" value="SDR_c"/>
    <property type="match status" value="1"/>
</dbReference>
<dbReference type="SUPFAM" id="SSF51735">
    <property type="entry name" value="NAD(P)-binding Rossmann-fold domains"/>
    <property type="match status" value="1"/>
</dbReference>
<dbReference type="FunFam" id="3.40.50.720:FF:000084">
    <property type="entry name" value="Short-chain dehydrogenase reductase"/>
    <property type="match status" value="1"/>
</dbReference>
<keyword evidence="4" id="KW-1185">Reference proteome</keyword>
<dbReference type="EMBL" id="JAAEDH010000028">
    <property type="protein sequence ID" value="MBR0657224.1"/>
    <property type="molecule type" value="Genomic_DNA"/>
</dbReference>
<dbReference type="Pfam" id="PF13561">
    <property type="entry name" value="adh_short_C2"/>
    <property type="match status" value="1"/>
</dbReference>
<accession>A0AAF1KPA0</accession>
<protein>
    <submittedName>
        <fullName evidence="3">Glucose 1-dehydrogenase</fullName>
        <ecNumber evidence="3">1.1.1.47</ecNumber>
    </submittedName>
</protein>
<evidence type="ECO:0000256" key="2">
    <source>
        <dbReference type="ARBA" id="ARBA00023002"/>
    </source>
</evidence>
<dbReference type="GO" id="GO:0047936">
    <property type="term" value="F:glucose 1-dehydrogenase [NAD(P)+] activity"/>
    <property type="evidence" value="ECO:0007669"/>
    <property type="project" value="UniProtKB-EC"/>
</dbReference>
<dbReference type="PRINTS" id="PR00081">
    <property type="entry name" value="GDHRDH"/>
</dbReference>
<dbReference type="PRINTS" id="PR00080">
    <property type="entry name" value="SDRFAMILY"/>
</dbReference>
<evidence type="ECO:0000313" key="4">
    <source>
        <dbReference type="Proteomes" id="UP001196068"/>
    </source>
</evidence>
<reference evidence="3" key="2">
    <citation type="journal article" date="2021" name="Syst. Appl. Microbiol.">
        <title>Roseomonas hellenica sp. nov., isolated from roots of wild-growing Alkanna tinctoria.</title>
        <authorList>
            <person name="Rat A."/>
            <person name="Naranjo H.D."/>
            <person name="Lebbe L."/>
            <person name="Cnockaert M."/>
            <person name="Krigas N."/>
            <person name="Grigoriadou K."/>
            <person name="Maloupa E."/>
            <person name="Willems A."/>
        </authorList>
    </citation>
    <scope>NUCLEOTIDE SEQUENCE</scope>
    <source>
        <strain evidence="3">LMG 28251</strain>
    </source>
</reference>
<dbReference type="NCBIfam" id="NF005559">
    <property type="entry name" value="PRK07231.1"/>
    <property type="match status" value="1"/>
</dbReference>
<proteinExistence type="inferred from homology"/>
<dbReference type="Proteomes" id="UP001196068">
    <property type="component" value="Unassembled WGS sequence"/>
</dbReference>